<accession>E4T6C5</accession>
<proteinExistence type="predicted"/>
<organism evidence="1 2">
    <name type="scientific">Paludibacter propionicigenes (strain DSM 17365 / JCM 13257 / WB4)</name>
    <dbReference type="NCBI Taxonomy" id="694427"/>
    <lineage>
        <taxon>Bacteria</taxon>
        <taxon>Pseudomonadati</taxon>
        <taxon>Bacteroidota</taxon>
        <taxon>Bacteroidia</taxon>
        <taxon>Bacteroidales</taxon>
        <taxon>Paludibacteraceae</taxon>
        <taxon>Paludibacter</taxon>
    </lineage>
</organism>
<protein>
    <submittedName>
        <fullName evidence="1">Uncharacterized protein</fullName>
    </submittedName>
</protein>
<dbReference type="RefSeq" id="WP_013445638.1">
    <property type="nucleotide sequence ID" value="NC_014734.1"/>
</dbReference>
<dbReference type="Proteomes" id="UP000008718">
    <property type="component" value="Chromosome"/>
</dbReference>
<keyword evidence="2" id="KW-1185">Reference proteome</keyword>
<dbReference type="HOGENOM" id="CLU_2602778_0_0_10"/>
<dbReference type="EMBL" id="CP002345">
    <property type="protein sequence ID" value="ADQ80269.1"/>
    <property type="molecule type" value="Genomic_DNA"/>
</dbReference>
<dbReference type="STRING" id="694427.Palpr_2133"/>
<evidence type="ECO:0000313" key="2">
    <source>
        <dbReference type="Proteomes" id="UP000008718"/>
    </source>
</evidence>
<evidence type="ECO:0000313" key="1">
    <source>
        <dbReference type="EMBL" id="ADQ80269.1"/>
    </source>
</evidence>
<reference key="1">
    <citation type="submission" date="2010-11" db="EMBL/GenBank/DDBJ databases">
        <title>The complete genome of Paludibacter propionicigenes DSM 17365.</title>
        <authorList>
            <consortium name="US DOE Joint Genome Institute (JGI-PGF)"/>
            <person name="Lucas S."/>
            <person name="Copeland A."/>
            <person name="Lapidus A."/>
            <person name="Bruce D."/>
            <person name="Goodwin L."/>
            <person name="Pitluck S."/>
            <person name="Kyrpides N."/>
            <person name="Mavromatis K."/>
            <person name="Ivanova N."/>
            <person name="Munk A.C."/>
            <person name="Brettin T."/>
            <person name="Detter J.C."/>
            <person name="Han C."/>
            <person name="Tapia R."/>
            <person name="Land M."/>
            <person name="Hauser L."/>
            <person name="Markowitz V."/>
            <person name="Cheng J.-F."/>
            <person name="Hugenholtz P."/>
            <person name="Woyke T."/>
            <person name="Wu D."/>
            <person name="Gronow S."/>
            <person name="Wellnitz S."/>
            <person name="Brambilla E."/>
            <person name="Klenk H.-P."/>
            <person name="Eisen J.A."/>
        </authorList>
    </citation>
    <scope>NUCLEOTIDE SEQUENCE</scope>
    <source>
        <strain>WB4</strain>
    </source>
</reference>
<sequence length="79" mass="8783">MKLQEVLNKIQFDKELTAEFLKDPQKVLKEQGLDTKDLFIDEMQSPKSVKAAPDLCVKVCAKVGAPFVGCHEVGHKEGL</sequence>
<dbReference type="KEGG" id="ppn:Palpr_2133"/>
<gene>
    <name evidence="1" type="ordered locus">Palpr_2133</name>
</gene>
<dbReference type="AlphaFoldDB" id="E4T6C5"/>
<reference evidence="1 2" key="2">
    <citation type="journal article" date="2011" name="Stand. Genomic Sci.">
        <title>Complete genome sequence of Paludibacter propionicigenes type strain (WB4).</title>
        <authorList>
            <person name="Gronow S."/>
            <person name="Munk C."/>
            <person name="Lapidus A."/>
            <person name="Nolan M."/>
            <person name="Lucas S."/>
            <person name="Hammon N."/>
            <person name="Deshpande S."/>
            <person name="Cheng J.F."/>
            <person name="Tapia R."/>
            <person name="Han C."/>
            <person name="Goodwin L."/>
            <person name="Pitluck S."/>
            <person name="Liolios K."/>
            <person name="Ivanova N."/>
            <person name="Mavromatis K."/>
            <person name="Mikhailova N."/>
            <person name="Pati A."/>
            <person name="Chen A."/>
            <person name="Palaniappan K."/>
            <person name="Land M."/>
            <person name="Hauser L."/>
            <person name="Chang Y.J."/>
            <person name="Jeffries C.D."/>
            <person name="Brambilla E."/>
            <person name="Rohde M."/>
            <person name="Goker M."/>
            <person name="Detter J.C."/>
            <person name="Woyke T."/>
            <person name="Bristow J."/>
            <person name="Eisen J.A."/>
            <person name="Markowitz V."/>
            <person name="Hugenholtz P."/>
            <person name="Kyrpides N.C."/>
            <person name="Klenk H.P."/>
        </authorList>
    </citation>
    <scope>NUCLEOTIDE SEQUENCE [LARGE SCALE GENOMIC DNA]</scope>
    <source>
        <strain evidence="2">DSM 17365 / JCM 13257 / WB4</strain>
    </source>
</reference>
<name>E4T6C5_PALPW</name>